<dbReference type="SUPFAM" id="SSF52075">
    <property type="entry name" value="Outer arm dynein light chain 1"/>
    <property type="match status" value="1"/>
</dbReference>
<feature type="compositionally biased region" description="Basic and acidic residues" evidence="12">
    <location>
        <begin position="1867"/>
        <end position="1880"/>
    </location>
</feature>
<feature type="region of interest" description="Disordered" evidence="12">
    <location>
        <begin position="1699"/>
        <end position="1772"/>
    </location>
</feature>
<dbReference type="PROSITE" id="PS51450">
    <property type="entry name" value="LRR"/>
    <property type="match status" value="5"/>
</dbReference>
<evidence type="ECO:0000256" key="11">
    <source>
        <dbReference type="SAM" id="Coils"/>
    </source>
</evidence>
<feature type="compositionally biased region" description="Basic and acidic residues" evidence="12">
    <location>
        <begin position="1699"/>
        <end position="1714"/>
    </location>
</feature>
<feature type="coiled-coil region" evidence="11">
    <location>
        <begin position="577"/>
        <end position="604"/>
    </location>
</feature>
<dbReference type="KEGG" id="dgr:6566389"/>
<comment type="function">
    <text evidence="1">Cilium-specific protein required for cilia structures.</text>
</comment>
<organism evidence="14">
    <name type="scientific">Drosophila grimshawi</name>
    <name type="common">Hawaiian fruit fly</name>
    <name type="synonym">Idiomyia grimshawi</name>
    <dbReference type="NCBI Taxonomy" id="7222"/>
    <lineage>
        <taxon>Eukaryota</taxon>
        <taxon>Metazoa</taxon>
        <taxon>Ecdysozoa</taxon>
        <taxon>Arthropoda</taxon>
        <taxon>Hexapoda</taxon>
        <taxon>Insecta</taxon>
        <taxon>Pterygota</taxon>
        <taxon>Neoptera</taxon>
        <taxon>Endopterygota</taxon>
        <taxon>Diptera</taxon>
        <taxon>Brachycera</taxon>
        <taxon>Muscomorpha</taxon>
        <taxon>Ephydroidea</taxon>
        <taxon>Drosophilidae</taxon>
        <taxon>Drosophila</taxon>
        <taxon>Hawaiian Drosophila</taxon>
    </lineage>
</organism>
<feature type="compositionally biased region" description="Basic and acidic residues" evidence="12">
    <location>
        <begin position="1629"/>
        <end position="1639"/>
    </location>
</feature>
<dbReference type="eggNOG" id="ENOG502QQFE">
    <property type="taxonomic scope" value="Eukaryota"/>
</dbReference>
<keyword evidence="4" id="KW-0433">Leucine-rich repeat</keyword>
<evidence type="ECO:0000256" key="8">
    <source>
        <dbReference type="ARBA" id="ARBA00024433"/>
    </source>
</evidence>
<feature type="region of interest" description="Disordered" evidence="12">
    <location>
        <begin position="312"/>
        <end position="387"/>
    </location>
</feature>
<feature type="compositionally biased region" description="Basic and acidic residues" evidence="12">
    <location>
        <begin position="446"/>
        <end position="463"/>
    </location>
</feature>
<dbReference type="FunFam" id="3.80.10.10:FF:000331">
    <property type="entry name" value="Dynein assembly factor 1, axonemal homolog"/>
    <property type="match status" value="1"/>
</dbReference>
<feature type="compositionally biased region" description="Basic and acidic residues" evidence="12">
    <location>
        <begin position="235"/>
        <end position="253"/>
    </location>
</feature>
<comment type="similarity">
    <text evidence="3">Belongs to the DNAAF1 family.</text>
</comment>
<evidence type="ECO:0000313" key="13">
    <source>
        <dbReference type="EMBL" id="EDV98952.1"/>
    </source>
</evidence>
<dbReference type="HOGENOM" id="CLU_001523_0_0_1"/>
<keyword evidence="7" id="KW-0966">Cell projection</keyword>
<dbReference type="Proteomes" id="UP000001070">
    <property type="component" value="Unassembled WGS sequence"/>
</dbReference>
<evidence type="ECO:0000256" key="1">
    <source>
        <dbReference type="ARBA" id="ARBA00003843"/>
    </source>
</evidence>
<sequence length="2099" mass="240995">MSEPVGDAASRKEISGLKRMTQKGLRDICKKDKLYQTPRLNDVLYLHYQGYQYIECLEEYTELKCLWLECNAITEIEGLEKLSKLRCLFLQNNLIKRIDNLSFCQDLDTLNLSSNHIRKIENIGSDILPVLNTLNISSNYLKDIEGLADLVNCKNLAVLDLSNNRIDDILVVKIFEQMPCLKVLALQGNPVVSRLPQYRKTLILSCKELTYLDVRPVFPRDRACAEAWKKDGYEGERKENQRWNRADRKKMRDGVNNTIKLRNRHRPEGEQDALISSTDSEAEGEKDKRGERTQVKADLEYGCVDNIWAEVSGETNDDSSGPEETSDNSQPEDVAEPLGRGRRKPLEGRPKILHESQFPNGENNEKVEENQDKLESKDQELQRRKHVLIEEIKSDDVDLNRKVEMKELNQIDKQLESTEEEDKLEDKLKILEENPEVAQLAQLAEDDNKEKLESKDRKPPEGKRVLIEEIKFDDKDMERKEANIMYNQVEKDQEVQKGKRVLIEEIQFDNIDLERKIEFKEAKETDKLEDKLKILKKNQEVLYKEKLESKDQELQKGKRVLIEEIKFSDIDLDRKIEVKKTKETDKLEEKLKILKEKVEVLNDVDNREKLDGKDKKPTKGKRVLIEEIPFNDMDSERKEANIMKKQVEKDQELQEGKRVLIEEIQFDNIDLERKIEFKEAKETGTLEDKLKILKKNQEVLYKEKLESKDQELQKGKRVLIEEIKFSDIDLDRKNEVNEAKETDKLQDKLKILEGNQEVHNDFDNKKKLDFKDQNPPDLESKIEFKEAKETGKLEDKLKIIKENLEVLNDVDNRENLDGKDQELQKGKRMLIEEIQFDHIDLDRKIEVKETTQENNIEGTSLEEVNLTMTKEEVQQKELKAETTKISNNSTENVDRETELKQFPDLTTETELNLEQLPDLTARSEPDSGSELDEKTAADLTKSYEEFSALVYGNAGEPTPEQIKQQSIDRMYKSYASEIFVEQPEFSEEMYEEEISDWNIEQKMNDCKEPSVYPKKAECSPTKTKEQLDFEAECVEANELVERNIEELSSQLTEDLEELQQPLYQRHEELTETMKSTSSDEEREADKKKCIELTTVVRSLRISEEFSLRRERIKQDMKMQENKDENQQIPKTQIEEKTNVLACDKDAEAVDAALAKFIDDCADDVPRRVFGAGCDAPSYKWHQEECMRQLTVRQKQIHVDEDLYQVQPVNEKTSAQEASEICEQMSQKLADDEAGLRELLQQLEDEADVMYDITSTMGDDDDDNGELSRLPEPPITEVCTSILDELIGELQYQEVINSQNIKCFDFGLIESDEEYSYSATPNVEPLVPPELVNLVGGKTIRECLDSFGSFLGSVAERKEERKLQSKPTSSSEKLHAAKELLKGKNTKLKWEKAEKLDAHLAKMEKLAKKRASTIATRCYAKRENLEDSLEVIDNKLVIVKKDTGLVEDLPPPPDLLNISESESESDSDSSDGVAGYVTAEEGQATELDKERRNSRYSWPKAGQDELTSNAQLNQNELMADNSLGEPSIDQFYSLEARATFSALDEELKEKLDLQKALDSDGEITEESLRSMDELRANLKSKYPEIIEPNPLALVKQDEMLEGLLDRKRLHDERERQRLNANVEKAEEDQEPKGQSEREGHPTTLTQNVVDPVEEDGEQEEEETQDLVCDKDLGIAQLTLGSCKLYELKSELPEMKEEIVNREQKEEIDDQPREFGQKSSENGKVIEEPNEKHSAPTTVDKTPEGRTLQTENKWNTSIDDDIVSDDSTDYESGEDISVVEPPLLPEGVLDELFSNQFEDGLKLERENEQTLCKKFFKLPLDAWTAQEQIKSSCVTQEDEKLVNEEAIAAVTDVDEESSDLKADNNTTKISEKPIKQEAKDQSTDSDTDDGAIGELQRNAKRQWAKISEKLNEFINSDDMQLLENSQFNENDSNGEDDDELEASLRKLNEVYQQSKQTIELNKSRESTGNGSGDKINQSDNKLANKMHEIDLDNGSGDKIKPCDGKSHETNQENGNVEESKLAVEDINPAEELPQSTADDAQSTLRLDYFEALEPDNSETDFSKAAELKTDKIECNLEILNEDGDIVLQEVSVDAQVTYELK</sequence>
<evidence type="ECO:0000313" key="14">
    <source>
        <dbReference type="Proteomes" id="UP000001070"/>
    </source>
</evidence>
<evidence type="ECO:0000256" key="12">
    <source>
        <dbReference type="SAM" id="MobiDB-lite"/>
    </source>
</evidence>
<protein>
    <recommendedName>
        <fullName evidence="8">Dynein axonemal assembly factor 1 homolog</fullName>
    </recommendedName>
    <alternativeName>
        <fullName evidence="10">Defective transmitter-recycling protein</fullName>
    </alternativeName>
    <alternativeName>
        <fullName evidence="9">Leucine-rich repeat-containing protein 50 homolog</fullName>
    </alternativeName>
</protein>
<keyword evidence="6" id="KW-0969">Cilium</keyword>
<dbReference type="Gene3D" id="3.80.10.10">
    <property type="entry name" value="Ribonuclease Inhibitor"/>
    <property type="match status" value="2"/>
</dbReference>
<dbReference type="InterPro" id="IPR050576">
    <property type="entry name" value="Cilia_flagella_integrity"/>
</dbReference>
<evidence type="ECO:0000256" key="9">
    <source>
        <dbReference type="ARBA" id="ARBA00030843"/>
    </source>
</evidence>
<feature type="region of interest" description="Disordered" evidence="12">
    <location>
        <begin position="876"/>
        <end position="935"/>
    </location>
</feature>
<dbReference type="InParanoid" id="B4JPX2"/>
<feature type="compositionally biased region" description="Basic and acidic residues" evidence="12">
    <location>
        <begin position="921"/>
        <end position="935"/>
    </location>
</feature>
<feature type="compositionally biased region" description="Basic and acidic residues" evidence="12">
    <location>
        <begin position="363"/>
        <end position="387"/>
    </location>
</feature>
<keyword evidence="11" id="KW-0175">Coiled coil</keyword>
<feature type="compositionally biased region" description="Acidic residues" evidence="12">
    <location>
        <begin position="1650"/>
        <end position="1663"/>
    </location>
</feature>
<evidence type="ECO:0000256" key="6">
    <source>
        <dbReference type="ARBA" id="ARBA00023069"/>
    </source>
</evidence>
<feature type="compositionally biased region" description="Basic and acidic residues" evidence="12">
    <location>
        <begin position="1722"/>
        <end position="1732"/>
    </location>
</feature>
<feature type="compositionally biased region" description="Acidic residues" evidence="12">
    <location>
        <begin position="315"/>
        <end position="326"/>
    </location>
</feature>
<feature type="coiled-coil region" evidence="11">
    <location>
        <begin position="503"/>
        <end position="545"/>
    </location>
</feature>
<feature type="compositionally biased region" description="Basic and acidic residues" evidence="12">
    <location>
        <begin position="344"/>
        <end position="354"/>
    </location>
</feature>
<dbReference type="PANTHER" id="PTHR45973">
    <property type="entry name" value="PROTEIN PHOSPHATASE 1 REGULATORY SUBUNIT SDS22-RELATED"/>
    <property type="match status" value="1"/>
</dbReference>
<dbReference type="STRING" id="7222.B4JPX2"/>
<dbReference type="PhylomeDB" id="B4JPX2"/>
<dbReference type="InterPro" id="IPR001611">
    <property type="entry name" value="Leu-rich_rpt"/>
</dbReference>
<feature type="region of interest" description="Disordered" evidence="12">
    <location>
        <begin position="235"/>
        <end position="296"/>
    </location>
</feature>
<dbReference type="OMA" id="WKREGYE"/>
<feature type="region of interest" description="Disordered" evidence="12">
    <location>
        <begin position="1851"/>
        <end position="1889"/>
    </location>
</feature>
<evidence type="ECO:0000256" key="3">
    <source>
        <dbReference type="ARBA" id="ARBA00006453"/>
    </source>
</evidence>
<dbReference type="Pfam" id="PF14580">
    <property type="entry name" value="LRR_9"/>
    <property type="match status" value="1"/>
</dbReference>
<keyword evidence="14" id="KW-1185">Reference proteome</keyword>
<feature type="compositionally biased region" description="Basic and acidic residues" evidence="12">
    <location>
        <begin position="283"/>
        <end position="296"/>
    </location>
</feature>
<feature type="region of interest" description="Disordered" evidence="12">
    <location>
        <begin position="1447"/>
        <end position="1505"/>
    </location>
</feature>
<feature type="compositionally biased region" description="Low complexity" evidence="12">
    <location>
        <begin position="905"/>
        <end position="914"/>
    </location>
</feature>
<dbReference type="GO" id="GO:0005930">
    <property type="term" value="C:axoneme"/>
    <property type="evidence" value="ECO:0007669"/>
    <property type="project" value="TreeGrafter"/>
</dbReference>
<dbReference type="GO" id="GO:0035082">
    <property type="term" value="P:axoneme assembly"/>
    <property type="evidence" value="ECO:0007669"/>
    <property type="project" value="TreeGrafter"/>
</dbReference>
<evidence type="ECO:0000256" key="4">
    <source>
        <dbReference type="ARBA" id="ARBA00022614"/>
    </source>
</evidence>
<dbReference type="GO" id="GO:0070840">
    <property type="term" value="F:dynein complex binding"/>
    <property type="evidence" value="ECO:0007669"/>
    <property type="project" value="TreeGrafter"/>
</dbReference>
<feature type="region of interest" description="Disordered" evidence="12">
    <location>
        <begin position="1988"/>
        <end position="2017"/>
    </location>
</feature>
<feature type="region of interest" description="Disordered" evidence="12">
    <location>
        <begin position="1953"/>
        <end position="1976"/>
    </location>
</feature>
<dbReference type="OrthoDB" id="1904536at2759"/>
<gene>
    <name evidence="13" type="primary">Dgri\GH13316</name>
    <name evidence="13" type="ORF">Dgri_GH13316</name>
</gene>
<feature type="compositionally biased region" description="Basic and acidic residues" evidence="12">
    <location>
        <begin position="1988"/>
        <end position="2008"/>
    </location>
</feature>
<evidence type="ECO:0000256" key="7">
    <source>
        <dbReference type="ARBA" id="ARBA00023273"/>
    </source>
</evidence>
<reference evidence="13 14" key="1">
    <citation type="journal article" date="2007" name="Nature">
        <title>Evolution of genes and genomes on the Drosophila phylogeny.</title>
        <authorList>
            <consortium name="Drosophila 12 Genomes Consortium"/>
            <person name="Clark A.G."/>
            <person name="Eisen M.B."/>
            <person name="Smith D.R."/>
            <person name="Bergman C.M."/>
            <person name="Oliver B."/>
            <person name="Markow T.A."/>
            <person name="Kaufman T.C."/>
            <person name="Kellis M."/>
            <person name="Gelbart W."/>
            <person name="Iyer V.N."/>
            <person name="Pollard D.A."/>
            <person name="Sackton T.B."/>
            <person name="Larracuente A.M."/>
            <person name="Singh N.D."/>
            <person name="Abad J.P."/>
            <person name="Abt D.N."/>
            <person name="Adryan B."/>
            <person name="Aguade M."/>
            <person name="Akashi H."/>
            <person name="Anderson W.W."/>
            <person name="Aquadro C.F."/>
            <person name="Ardell D.H."/>
            <person name="Arguello R."/>
            <person name="Artieri C.G."/>
            <person name="Barbash D.A."/>
            <person name="Barker D."/>
            <person name="Barsanti P."/>
            <person name="Batterham P."/>
            <person name="Batzoglou S."/>
            <person name="Begun D."/>
            <person name="Bhutkar A."/>
            <person name="Blanco E."/>
            <person name="Bosak S.A."/>
            <person name="Bradley R.K."/>
            <person name="Brand A.D."/>
            <person name="Brent M.R."/>
            <person name="Brooks A.N."/>
            <person name="Brown R.H."/>
            <person name="Butlin R.K."/>
            <person name="Caggese C."/>
            <person name="Calvi B.R."/>
            <person name="Bernardo de Carvalho A."/>
            <person name="Caspi A."/>
            <person name="Castrezana S."/>
            <person name="Celniker S.E."/>
            <person name="Chang J.L."/>
            <person name="Chapple C."/>
            <person name="Chatterji S."/>
            <person name="Chinwalla A."/>
            <person name="Civetta A."/>
            <person name="Clifton S.W."/>
            <person name="Comeron J.M."/>
            <person name="Costello J.C."/>
            <person name="Coyne J.A."/>
            <person name="Daub J."/>
            <person name="David R.G."/>
            <person name="Delcher A.L."/>
            <person name="Delehaunty K."/>
            <person name="Do C.B."/>
            <person name="Ebling H."/>
            <person name="Edwards K."/>
            <person name="Eickbush T."/>
            <person name="Evans J.D."/>
            <person name="Filipski A."/>
            <person name="Findeiss S."/>
            <person name="Freyhult E."/>
            <person name="Fulton L."/>
            <person name="Fulton R."/>
            <person name="Garcia A.C."/>
            <person name="Gardiner A."/>
            <person name="Garfield D.A."/>
            <person name="Garvin B.E."/>
            <person name="Gibson G."/>
            <person name="Gilbert D."/>
            <person name="Gnerre S."/>
            <person name="Godfrey J."/>
            <person name="Good R."/>
            <person name="Gotea V."/>
            <person name="Gravely B."/>
            <person name="Greenberg A.J."/>
            <person name="Griffiths-Jones S."/>
            <person name="Gross S."/>
            <person name="Guigo R."/>
            <person name="Gustafson E.A."/>
            <person name="Haerty W."/>
            <person name="Hahn M.W."/>
            <person name="Halligan D.L."/>
            <person name="Halpern A.L."/>
            <person name="Halter G.M."/>
            <person name="Han M.V."/>
            <person name="Heger A."/>
            <person name="Hillier L."/>
            <person name="Hinrichs A.S."/>
            <person name="Holmes I."/>
            <person name="Hoskins R.A."/>
            <person name="Hubisz M.J."/>
            <person name="Hultmark D."/>
            <person name="Huntley M.A."/>
            <person name="Jaffe D.B."/>
            <person name="Jagadeeshan S."/>
            <person name="Jeck W.R."/>
            <person name="Johnson J."/>
            <person name="Jones C.D."/>
            <person name="Jordan W.C."/>
            <person name="Karpen G.H."/>
            <person name="Kataoka E."/>
            <person name="Keightley P.D."/>
            <person name="Kheradpour P."/>
            <person name="Kirkness E.F."/>
            <person name="Koerich L.B."/>
            <person name="Kristiansen K."/>
            <person name="Kudrna D."/>
            <person name="Kulathinal R.J."/>
            <person name="Kumar S."/>
            <person name="Kwok R."/>
            <person name="Lander E."/>
            <person name="Langley C.H."/>
            <person name="Lapoint R."/>
            <person name="Lazzaro B.P."/>
            <person name="Lee S.J."/>
            <person name="Levesque L."/>
            <person name="Li R."/>
            <person name="Lin C.F."/>
            <person name="Lin M.F."/>
            <person name="Lindblad-Toh K."/>
            <person name="Llopart A."/>
            <person name="Long M."/>
            <person name="Low L."/>
            <person name="Lozovsky E."/>
            <person name="Lu J."/>
            <person name="Luo M."/>
            <person name="Machado C.A."/>
            <person name="Makalowski W."/>
            <person name="Marzo M."/>
            <person name="Matsuda M."/>
            <person name="Matzkin L."/>
            <person name="McAllister B."/>
            <person name="McBride C.S."/>
            <person name="McKernan B."/>
            <person name="McKernan K."/>
            <person name="Mendez-Lago M."/>
            <person name="Minx P."/>
            <person name="Mollenhauer M.U."/>
            <person name="Montooth K."/>
            <person name="Mount S.M."/>
            <person name="Mu X."/>
            <person name="Myers E."/>
            <person name="Negre B."/>
            <person name="Newfeld S."/>
            <person name="Nielsen R."/>
            <person name="Noor M.A."/>
            <person name="O'Grady P."/>
            <person name="Pachter L."/>
            <person name="Papaceit M."/>
            <person name="Parisi M.J."/>
            <person name="Parisi M."/>
            <person name="Parts L."/>
            <person name="Pedersen J.S."/>
            <person name="Pesole G."/>
            <person name="Phillippy A.M."/>
            <person name="Ponting C.P."/>
            <person name="Pop M."/>
            <person name="Porcelli D."/>
            <person name="Powell J.R."/>
            <person name="Prohaska S."/>
            <person name="Pruitt K."/>
            <person name="Puig M."/>
            <person name="Quesneville H."/>
            <person name="Ram K.R."/>
            <person name="Rand D."/>
            <person name="Rasmussen M.D."/>
            <person name="Reed L.K."/>
            <person name="Reenan R."/>
            <person name="Reily A."/>
            <person name="Remington K.A."/>
            <person name="Rieger T.T."/>
            <person name="Ritchie M.G."/>
            <person name="Robin C."/>
            <person name="Rogers Y.H."/>
            <person name="Rohde C."/>
            <person name="Rozas J."/>
            <person name="Rubenfield M.J."/>
            <person name="Ruiz A."/>
            <person name="Russo S."/>
            <person name="Salzberg S.L."/>
            <person name="Sanchez-Gracia A."/>
            <person name="Saranga D.J."/>
            <person name="Sato H."/>
            <person name="Schaeffer S.W."/>
            <person name="Schatz M.C."/>
            <person name="Schlenke T."/>
            <person name="Schwartz R."/>
            <person name="Segarra C."/>
            <person name="Singh R.S."/>
            <person name="Sirot L."/>
            <person name="Sirota M."/>
            <person name="Sisneros N.B."/>
            <person name="Smith C.D."/>
            <person name="Smith T.F."/>
            <person name="Spieth J."/>
            <person name="Stage D.E."/>
            <person name="Stark A."/>
            <person name="Stephan W."/>
            <person name="Strausberg R.L."/>
            <person name="Strempel S."/>
            <person name="Sturgill D."/>
            <person name="Sutton G."/>
            <person name="Sutton G.G."/>
            <person name="Tao W."/>
            <person name="Teichmann S."/>
            <person name="Tobari Y.N."/>
            <person name="Tomimura Y."/>
            <person name="Tsolas J.M."/>
            <person name="Valente V.L."/>
            <person name="Venter E."/>
            <person name="Venter J.C."/>
            <person name="Vicario S."/>
            <person name="Vieira F.G."/>
            <person name="Vilella A.J."/>
            <person name="Villasante A."/>
            <person name="Walenz B."/>
            <person name="Wang J."/>
            <person name="Wasserman M."/>
            <person name="Watts T."/>
            <person name="Wilson D."/>
            <person name="Wilson R.K."/>
            <person name="Wing R.A."/>
            <person name="Wolfner M.F."/>
            <person name="Wong A."/>
            <person name="Wong G.K."/>
            <person name="Wu C.I."/>
            <person name="Wu G."/>
            <person name="Yamamoto D."/>
            <person name="Yang H.P."/>
            <person name="Yang S.P."/>
            <person name="Yorke J.A."/>
            <person name="Yoshida K."/>
            <person name="Zdobnov E."/>
            <person name="Zhang P."/>
            <person name="Zhang Y."/>
            <person name="Zimin A.V."/>
            <person name="Baldwin J."/>
            <person name="Abdouelleil A."/>
            <person name="Abdulkadir J."/>
            <person name="Abebe A."/>
            <person name="Abera B."/>
            <person name="Abreu J."/>
            <person name="Acer S.C."/>
            <person name="Aftuck L."/>
            <person name="Alexander A."/>
            <person name="An P."/>
            <person name="Anderson E."/>
            <person name="Anderson S."/>
            <person name="Arachi H."/>
            <person name="Azer M."/>
            <person name="Bachantsang P."/>
            <person name="Barry A."/>
            <person name="Bayul T."/>
            <person name="Berlin A."/>
            <person name="Bessette D."/>
            <person name="Bloom T."/>
            <person name="Blye J."/>
            <person name="Boguslavskiy L."/>
            <person name="Bonnet C."/>
            <person name="Boukhgalter B."/>
            <person name="Bourzgui I."/>
            <person name="Brown A."/>
            <person name="Cahill P."/>
            <person name="Channer S."/>
            <person name="Cheshatsang Y."/>
            <person name="Chuda L."/>
            <person name="Citroen M."/>
            <person name="Collymore A."/>
            <person name="Cooke P."/>
            <person name="Costello M."/>
            <person name="D'Aco K."/>
            <person name="Daza R."/>
            <person name="De Haan G."/>
            <person name="DeGray S."/>
            <person name="DeMaso C."/>
            <person name="Dhargay N."/>
            <person name="Dooley K."/>
            <person name="Dooley E."/>
            <person name="Doricent M."/>
            <person name="Dorje P."/>
            <person name="Dorjee K."/>
            <person name="Dupes A."/>
            <person name="Elong R."/>
            <person name="Falk J."/>
            <person name="Farina A."/>
            <person name="Faro S."/>
            <person name="Ferguson D."/>
            <person name="Fisher S."/>
            <person name="Foley C.D."/>
            <person name="Franke A."/>
            <person name="Friedrich D."/>
            <person name="Gadbois L."/>
            <person name="Gearin G."/>
            <person name="Gearin C.R."/>
            <person name="Giannoukos G."/>
            <person name="Goode T."/>
            <person name="Graham J."/>
            <person name="Grandbois E."/>
            <person name="Grewal S."/>
            <person name="Gyaltsen K."/>
            <person name="Hafez N."/>
            <person name="Hagos B."/>
            <person name="Hall J."/>
            <person name="Henson C."/>
            <person name="Hollinger A."/>
            <person name="Honan T."/>
            <person name="Huard M.D."/>
            <person name="Hughes L."/>
            <person name="Hurhula B."/>
            <person name="Husby M.E."/>
            <person name="Kamat A."/>
            <person name="Kanga B."/>
            <person name="Kashin S."/>
            <person name="Khazanovich D."/>
            <person name="Kisner P."/>
            <person name="Lance K."/>
            <person name="Lara M."/>
            <person name="Lee W."/>
            <person name="Lennon N."/>
            <person name="Letendre F."/>
            <person name="LeVine R."/>
            <person name="Lipovsky A."/>
            <person name="Liu X."/>
            <person name="Liu J."/>
            <person name="Liu S."/>
            <person name="Lokyitsang T."/>
            <person name="Lokyitsang Y."/>
            <person name="Lubonja R."/>
            <person name="Lui A."/>
            <person name="MacDonald P."/>
            <person name="Magnisalis V."/>
            <person name="Maru K."/>
            <person name="Matthews C."/>
            <person name="McCusker W."/>
            <person name="McDonough S."/>
            <person name="Mehta T."/>
            <person name="Meldrim J."/>
            <person name="Meneus L."/>
            <person name="Mihai O."/>
            <person name="Mihalev A."/>
            <person name="Mihova T."/>
            <person name="Mittelman R."/>
            <person name="Mlenga V."/>
            <person name="Montmayeur A."/>
            <person name="Mulrain L."/>
            <person name="Navidi A."/>
            <person name="Naylor J."/>
            <person name="Negash T."/>
            <person name="Nguyen T."/>
            <person name="Nguyen N."/>
            <person name="Nicol R."/>
            <person name="Norbu C."/>
            <person name="Norbu N."/>
            <person name="Novod N."/>
            <person name="O'Neill B."/>
            <person name="Osman S."/>
            <person name="Markiewicz E."/>
            <person name="Oyono O.L."/>
            <person name="Patti C."/>
            <person name="Phunkhang P."/>
            <person name="Pierre F."/>
            <person name="Priest M."/>
            <person name="Raghuraman S."/>
            <person name="Rege F."/>
            <person name="Reyes R."/>
            <person name="Rise C."/>
            <person name="Rogov P."/>
            <person name="Ross K."/>
            <person name="Ryan E."/>
            <person name="Settipalli S."/>
            <person name="Shea T."/>
            <person name="Sherpa N."/>
            <person name="Shi L."/>
            <person name="Shih D."/>
            <person name="Sparrow T."/>
            <person name="Spaulding J."/>
            <person name="Stalker J."/>
            <person name="Stange-Thomann N."/>
            <person name="Stavropoulos S."/>
            <person name="Stone C."/>
            <person name="Strader C."/>
            <person name="Tesfaye S."/>
            <person name="Thomson T."/>
            <person name="Thoulutsang Y."/>
            <person name="Thoulutsang D."/>
            <person name="Topham K."/>
            <person name="Topping I."/>
            <person name="Tsamla T."/>
            <person name="Vassiliev H."/>
            <person name="Vo A."/>
            <person name="Wangchuk T."/>
            <person name="Wangdi T."/>
            <person name="Weiand M."/>
            <person name="Wilkinson J."/>
            <person name="Wilson A."/>
            <person name="Yadav S."/>
            <person name="Young G."/>
            <person name="Yu Q."/>
            <person name="Zembek L."/>
            <person name="Zhong D."/>
            <person name="Zimmer A."/>
            <person name="Zwirko Z."/>
            <person name="Jaffe D.B."/>
            <person name="Alvarez P."/>
            <person name="Brockman W."/>
            <person name="Butler J."/>
            <person name="Chin C."/>
            <person name="Gnerre S."/>
            <person name="Grabherr M."/>
            <person name="Kleber M."/>
            <person name="Mauceli E."/>
            <person name="MacCallum I."/>
        </authorList>
    </citation>
    <scope>NUCLEOTIDE SEQUENCE [LARGE SCALE GENOMIC DNA]</scope>
    <source>
        <strain evidence="14">Tucson 15287-2541.00</strain>
    </source>
</reference>
<keyword evidence="5" id="KW-0677">Repeat</keyword>
<dbReference type="PANTHER" id="PTHR45973:SF9">
    <property type="entry name" value="LEUCINE-RICH REPEAT-CONTAINING PROTEIN 46"/>
    <property type="match status" value="1"/>
</dbReference>
<feature type="region of interest" description="Disordered" evidence="12">
    <location>
        <begin position="1610"/>
        <end position="1666"/>
    </location>
</feature>
<proteinExistence type="inferred from homology"/>
<dbReference type="FunFam" id="3.80.10.10:FF:000166">
    <property type="entry name" value="Dynein assembly factor 1, axonemal"/>
    <property type="match status" value="1"/>
</dbReference>
<name>B4JPX2_DROGR</name>
<feature type="compositionally biased region" description="Basic and acidic residues" evidence="12">
    <location>
        <begin position="892"/>
        <end position="901"/>
    </location>
</feature>
<comment type="subcellular location">
    <subcellularLocation>
        <location evidence="2">Cell projection</location>
        <location evidence="2">Cilium</location>
    </subcellularLocation>
</comment>
<dbReference type="InterPro" id="IPR032675">
    <property type="entry name" value="LRR_dom_sf"/>
</dbReference>
<evidence type="ECO:0000256" key="10">
    <source>
        <dbReference type="ARBA" id="ARBA00031862"/>
    </source>
</evidence>
<dbReference type="EMBL" id="CH916372">
    <property type="protein sequence ID" value="EDV98952.1"/>
    <property type="molecule type" value="Genomic_DNA"/>
</dbReference>
<feature type="region of interest" description="Disordered" evidence="12">
    <location>
        <begin position="443"/>
        <end position="463"/>
    </location>
</feature>
<accession>B4JPX2</accession>
<dbReference type="SMART" id="SM00365">
    <property type="entry name" value="LRR_SD22"/>
    <property type="match status" value="4"/>
</dbReference>
<evidence type="ECO:0000256" key="5">
    <source>
        <dbReference type="ARBA" id="ARBA00022737"/>
    </source>
</evidence>
<feature type="compositionally biased region" description="Acidic residues" evidence="12">
    <location>
        <begin position="1756"/>
        <end position="1772"/>
    </location>
</feature>
<evidence type="ECO:0000256" key="2">
    <source>
        <dbReference type="ARBA" id="ARBA00004138"/>
    </source>
</evidence>